<keyword evidence="8" id="KW-1185">Reference proteome</keyword>
<dbReference type="Pfam" id="PF00107">
    <property type="entry name" value="ADH_zinc_N"/>
    <property type="match status" value="1"/>
</dbReference>
<evidence type="ECO:0000256" key="3">
    <source>
        <dbReference type="ARBA" id="ARBA00023002"/>
    </source>
</evidence>
<protein>
    <submittedName>
        <fullName evidence="7">Zinc-binding dehydrogenase</fullName>
    </submittedName>
</protein>
<dbReference type="InterPro" id="IPR036291">
    <property type="entry name" value="NAD(P)-bd_dom_sf"/>
</dbReference>
<evidence type="ECO:0000313" key="8">
    <source>
        <dbReference type="Proteomes" id="UP001597252"/>
    </source>
</evidence>
<keyword evidence="3" id="KW-0560">Oxidoreductase</keyword>
<keyword evidence="2 4" id="KW-0862">Zinc</keyword>
<gene>
    <name evidence="7" type="ORF">ACFQ5J_11795</name>
</gene>
<dbReference type="EMBL" id="JBHTON010000048">
    <property type="protein sequence ID" value="MFD1485910.1"/>
    <property type="molecule type" value="Genomic_DNA"/>
</dbReference>
<accession>A0ABW4EBU5</accession>
<evidence type="ECO:0000256" key="1">
    <source>
        <dbReference type="ARBA" id="ARBA00022723"/>
    </source>
</evidence>
<keyword evidence="1 4" id="KW-0479">Metal-binding</keyword>
<proteinExistence type="inferred from homology"/>
<dbReference type="Pfam" id="PF08240">
    <property type="entry name" value="ADH_N"/>
    <property type="match status" value="1"/>
</dbReference>
<sequence length="335" mass="36454">MAIPETTKFAVITEKFVSEVHERKIQPLHDDQVLVKVKACNLCTSEYGVWNGARLGKQPLPFAFGHEYYGTIAAIGDGVQSFKVGDTVGVGYDWCGECDYCKRGETSQCPHRGVKTIASPDGYYGGFGCGDYVVKSARALCKMNPDIDPSQAAFVEPLGTVIYGLRKLRIQVGETLVISGAGTMGILNALAARQMGCHVILTEMMPKKIETCKAYGFDVIDISQEDPVEAIKRLTNGHMADAVVVAVGVTAANDQALEMVKEIGGRILMFAAGYPKPELNIDSNTIHYRKLELLGTFSANIDDFRYAAEKLSTGEIDVSANCKNKLATPWHDTVR</sequence>
<reference evidence="8" key="1">
    <citation type="journal article" date="2019" name="Int. J. Syst. Evol. Microbiol.">
        <title>The Global Catalogue of Microorganisms (GCM) 10K type strain sequencing project: providing services to taxonomists for standard genome sequencing and annotation.</title>
        <authorList>
            <consortium name="The Broad Institute Genomics Platform"/>
            <consortium name="The Broad Institute Genome Sequencing Center for Infectious Disease"/>
            <person name="Wu L."/>
            <person name="Ma J."/>
        </authorList>
    </citation>
    <scope>NUCLEOTIDE SEQUENCE [LARGE SCALE GENOMIC DNA]</scope>
    <source>
        <strain evidence="8">CCM 8903</strain>
    </source>
</reference>
<feature type="domain" description="Alcohol dehydrogenase-like N-terminal" evidence="6">
    <location>
        <begin position="30"/>
        <end position="143"/>
    </location>
</feature>
<dbReference type="InterPro" id="IPR050129">
    <property type="entry name" value="Zn_alcohol_dh"/>
</dbReference>
<dbReference type="PANTHER" id="PTHR43401:SF2">
    <property type="entry name" value="L-THREONINE 3-DEHYDROGENASE"/>
    <property type="match status" value="1"/>
</dbReference>
<evidence type="ECO:0000259" key="5">
    <source>
        <dbReference type="Pfam" id="PF00107"/>
    </source>
</evidence>
<dbReference type="SUPFAM" id="SSF50129">
    <property type="entry name" value="GroES-like"/>
    <property type="match status" value="1"/>
</dbReference>
<comment type="cofactor">
    <cofactor evidence="4">
        <name>Zn(2+)</name>
        <dbReference type="ChEBI" id="CHEBI:29105"/>
    </cofactor>
</comment>
<comment type="caution">
    <text evidence="7">The sequence shown here is derived from an EMBL/GenBank/DDBJ whole genome shotgun (WGS) entry which is preliminary data.</text>
</comment>
<feature type="domain" description="Alcohol dehydrogenase-like C-terminal" evidence="5">
    <location>
        <begin position="185"/>
        <end position="311"/>
    </location>
</feature>
<dbReference type="InterPro" id="IPR002328">
    <property type="entry name" value="ADH_Zn_CS"/>
</dbReference>
<dbReference type="InterPro" id="IPR013154">
    <property type="entry name" value="ADH-like_N"/>
</dbReference>
<dbReference type="InterPro" id="IPR013149">
    <property type="entry name" value="ADH-like_C"/>
</dbReference>
<evidence type="ECO:0000256" key="4">
    <source>
        <dbReference type="RuleBase" id="RU361277"/>
    </source>
</evidence>
<name>A0ABW4EBU5_9LACO</name>
<dbReference type="Proteomes" id="UP001597252">
    <property type="component" value="Unassembled WGS sequence"/>
</dbReference>
<dbReference type="InterPro" id="IPR011032">
    <property type="entry name" value="GroES-like_sf"/>
</dbReference>
<dbReference type="PANTHER" id="PTHR43401">
    <property type="entry name" value="L-THREONINE 3-DEHYDROGENASE"/>
    <property type="match status" value="1"/>
</dbReference>
<evidence type="ECO:0000313" key="7">
    <source>
        <dbReference type="EMBL" id="MFD1485910.1"/>
    </source>
</evidence>
<evidence type="ECO:0000256" key="2">
    <source>
        <dbReference type="ARBA" id="ARBA00022833"/>
    </source>
</evidence>
<dbReference type="RefSeq" id="WP_379896825.1">
    <property type="nucleotide sequence ID" value="NZ_JBHTON010000048.1"/>
</dbReference>
<dbReference type="Gene3D" id="3.40.50.720">
    <property type="entry name" value="NAD(P)-binding Rossmann-like Domain"/>
    <property type="match status" value="1"/>
</dbReference>
<organism evidence="7 8">
    <name type="scientific">Lacticaseibacillus baoqingensis</name>
    <dbReference type="NCBI Taxonomy" id="2486013"/>
    <lineage>
        <taxon>Bacteria</taxon>
        <taxon>Bacillati</taxon>
        <taxon>Bacillota</taxon>
        <taxon>Bacilli</taxon>
        <taxon>Lactobacillales</taxon>
        <taxon>Lactobacillaceae</taxon>
        <taxon>Lacticaseibacillus</taxon>
    </lineage>
</organism>
<dbReference type="Gene3D" id="3.90.180.10">
    <property type="entry name" value="Medium-chain alcohol dehydrogenases, catalytic domain"/>
    <property type="match status" value="1"/>
</dbReference>
<comment type="similarity">
    <text evidence="4">Belongs to the zinc-containing alcohol dehydrogenase family.</text>
</comment>
<dbReference type="PROSITE" id="PS00059">
    <property type="entry name" value="ADH_ZINC"/>
    <property type="match status" value="1"/>
</dbReference>
<evidence type="ECO:0000259" key="6">
    <source>
        <dbReference type="Pfam" id="PF08240"/>
    </source>
</evidence>
<dbReference type="SUPFAM" id="SSF51735">
    <property type="entry name" value="NAD(P)-binding Rossmann-fold domains"/>
    <property type="match status" value="1"/>
</dbReference>